<reference evidence="5 6" key="1">
    <citation type="submission" date="2020-06" db="EMBL/GenBank/DDBJ databases">
        <title>Transcriptomic and genomic resources for Thalictrum thalictroides and T. hernandezii: Facilitating candidate gene discovery in an emerging model plant lineage.</title>
        <authorList>
            <person name="Arias T."/>
            <person name="Riano-Pachon D.M."/>
            <person name="Di Stilio V.S."/>
        </authorList>
    </citation>
    <scope>NUCLEOTIDE SEQUENCE [LARGE SCALE GENOMIC DNA]</scope>
    <source>
        <strain evidence="6">cv. WT478/WT964</strain>
        <tissue evidence="5">Leaves</tissue>
    </source>
</reference>
<gene>
    <name evidence="5" type="ORF">FRX31_029244</name>
</gene>
<dbReference type="AlphaFoldDB" id="A0A7J6V7S5"/>
<dbReference type="InterPro" id="IPR050748">
    <property type="entry name" value="Glycosyltrans_8_dom-fam"/>
</dbReference>
<comment type="caution">
    <text evidence="5">The sequence shown here is derived from an EMBL/GenBank/DDBJ whole genome shotgun (WGS) entry which is preliminary data.</text>
</comment>
<evidence type="ECO:0000256" key="3">
    <source>
        <dbReference type="ARBA" id="ARBA00022679"/>
    </source>
</evidence>
<organism evidence="5 6">
    <name type="scientific">Thalictrum thalictroides</name>
    <name type="common">Rue-anemone</name>
    <name type="synonym">Anemone thalictroides</name>
    <dbReference type="NCBI Taxonomy" id="46969"/>
    <lineage>
        <taxon>Eukaryota</taxon>
        <taxon>Viridiplantae</taxon>
        <taxon>Streptophyta</taxon>
        <taxon>Embryophyta</taxon>
        <taxon>Tracheophyta</taxon>
        <taxon>Spermatophyta</taxon>
        <taxon>Magnoliopsida</taxon>
        <taxon>Ranunculales</taxon>
        <taxon>Ranunculaceae</taxon>
        <taxon>Thalictroideae</taxon>
        <taxon>Thalictrum</taxon>
    </lineage>
</organism>
<dbReference type="InterPro" id="IPR036361">
    <property type="entry name" value="SAP_dom_sf"/>
</dbReference>
<sequence length="93" mass="10444">GSSSRKSEKDFQGLTVEKLRVILKERGLSTKGKKADNLQGLCRNFHPGPVSLLHWSGKGKPWLRLDAKKPCPLDSLWAPYDLLHRESNTFADS</sequence>
<dbReference type="PANTHER" id="PTHR13778">
    <property type="entry name" value="GLYCOSYLTRANSFERASE 8 DOMAIN-CONTAINING PROTEIN"/>
    <property type="match status" value="1"/>
</dbReference>
<evidence type="ECO:0000313" key="6">
    <source>
        <dbReference type="Proteomes" id="UP000554482"/>
    </source>
</evidence>
<dbReference type="EMBL" id="JABWDY010036503">
    <property type="protein sequence ID" value="KAF5181169.1"/>
    <property type="molecule type" value="Genomic_DNA"/>
</dbReference>
<dbReference type="PANTHER" id="PTHR13778:SF13">
    <property type="entry name" value="GALACTURONOSYLTRANSFERASE-LIKE 3-RELATED"/>
    <property type="match status" value="1"/>
</dbReference>
<dbReference type="Gene3D" id="1.10.720.30">
    <property type="entry name" value="SAP domain"/>
    <property type="match status" value="1"/>
</dbReference>
<accession>A0A7J6V7S5</accession>
<evidence type="ECO:0000259" key="4">
    <source>
        <dbReference type="PROSITE" id="PS50800"/>
    </source>
</evidence>
<dbReference type="OrthoDB" id="411524at2759"/>
<feature type="domain" description="SAP" evidence="4">
    <location>
        <begin position="11"/>
        <end position="45"/>
    </location>
</feature>
<keyword evidence="6" id="KW-1185">Reference proteome</keyword>
<dbReference type="SUPFAM" id="SSF53448">
    <property type="entry name" value="Nucleotide-diphospho-sugar transferases"/>
    <property type="match status" value="1"/>
</dbReference>
<dbReference type="Pfam" id="PF02037">
    <property type="entry name" value="SAP"/>
    <property type="match status" value="1"/>
</dbReference>
<dbReference type="InterPro" id="IPR003034">
    <property type="entry name" value="SAP_dom"/>
</dbReference>
<keyword evidence="3 5" id="KW-0808">Transferase</keyword>
<evidence type="ECO:0000313" key="5">
    <source>
        <dbReference type="EMBL" id="KAF5181169.1"/>
    </source>
</evidence>
<proteinExistence type="predicted"/>
<name>A0A7J6V7S5_THATH</name>
<dbReference type="SUPFAM" id="SSF68906">
    <property type="entry name" value="SAP domain"/>
    <property type="match status" value="1"/>
</dbReference>
<protein>
    <submittedName>
        <fullName evidence="5">Galacturonosyltransferase-like</fullName>
    </submittedName>
</protein>
<evidence type="ECO:0000256" key="2">
    <source>
        <dbReference type="ARBA" id="ARBA00022676"/>
    </source>
</evidence>
<dbReference type="GO" id="GO:0016757">
    <property type="term" value="F:glycosyltransferase activity"/>
    <property type="evidence" value="ECO:0007669"/>
    <property type="project" value="UniProtKB-KW"/>
</dbReference>
<evidence type="ECO:0000256" key="1">
    <source>
        <dbReference type="ARBA" id="ARBA00004877"/>
    </source>
</evidence>
<dbReference type="InterPro" id="IPR029044">
    <property type="entry name" value="Nucleotide-diphossugar_trans"/>
</dbReference>
<feature type="non-terminal residue" evidence="5">
    <location>
        <position position="1"/>
    </location>
</feature>
<comment type="pathway">
    <text evidence="1">Glycan metabolism; pectin biosynthesis.</text>
</comment>
<dbReference type="GO" id="GO:0005794">
    <property type="term" value="C:Golgi apparatus"/>
    <property type="evidence" value="ECO:0007669"/>
    <property type="project" value="TreeGrafter"/>
</dbReference>
<dbReference type="PROSITE" id="PS50800">
    <property type="entry name" value="SAP"/>
    <property type="match status" value="1"/>
</dbReference>
<dbReference type="Proteomes" id="UP000554482">
    <property type="component" value="Unassembled WGS sequence"/>
</dbReference>
<keyword evidence="2" id="KW-0328">Glycosyltransferase</keyword>